<reference evidence="3 4" key="1">
    <citation type="journal article" date="2016" name="Int. J. Syst. Evol. Microbiol.">
        <title>Lysobacter erysipheiresistens sp. nov., an antagonist of powdery mildew, isolated from tobacco-cultivated soil.</title>
        <authorList>
            <person name="Xie B."/>
            <person name="Li T."/>
            <person name="Lin X."/>
            <person name="Wang C.J."/>
            <person name="Chen Y.J."/>
            <person name="Liu W.J."/>
            <person name="Zhao Z.W."/>
        </authorList>
    </citation>
    <scope>NUCLEOTIDE SEQUENCE [LARGE SCALE GENOMIC DNA]</scope>
    <source>
        <strain evidence="3 4">RS-LYSO-3</strain>
    </source>
</reference>
<dbReference type="InterPro" id="IPR050769">
    <property type="entry name" value="NAT_camello-type"/>
</dbReference>
<dbReference type="Gene3D" id="3.40.630.30">
    <property type="match status" value="1"/>
</dbReference>
<organism evidence="3 4">
    <name type="scientific">Novilysobacter erysipheiresistens</name>
    <dbReference type="NCBI Taxonomy" id="1749332"/>
    <lineage>
        <taxon>Bacteria</taxon>
        <taxon>Pseudomonadati</taxon>
        <taxon>Pseudomonadota</taxon>
        <taxon>Gammaproteobacteria</taxon>
        <taxon>Lysobacterales</taxon>
        <taxon>Lysobacteraceae</taxon>
        <taxon>Novilysobacter</taxon>
    </lineage>
</organism>
<comment type="caution">
    <text evidence="3">The sequence shown here is derived from an EMBL/GenBank/DDBJ whole genome shotgun (WGS) entry which is preliminary data.</text>
</comment>
<dbReference type="RefSeq" id="WP_332616727.1">
    <property type="nucleotide sequence ID" value="NZ_JAXGFP010000004.1"/>
</dbReference>
<dbReference type="Pfam" id="PF00583">
    <property type="entry name" value="Acetyltransf_1"/>
    <property type="match status" value="1"/>
</dbReference>
<evidence type="ECO:0000259" key="2">
    <source>
        <dbReference type="PROSITE" id="PS51186"/>
    </source>
</evidence>
<dbReference type="CDD" id="cd04301">
    <property type="entry name" value="NAT_SF"/>
    <property type="match status" value="1"/>
</dbReference>
<dbReference type="PROSITE" id="PS51186">
    <property type="entry name" value="GNAT"/>
    <property type="match status" value="1"/>
</dbReference>
<dbReference type="PANTHER" id="PTHR13947">
    <property type="entry name" value="GNAT FAMILY N-ACETYLTRANSFERASE"/>
    <property type="match status" value="1"/>
</dbReference>
<sequence length="163" mass="18224">MNPHAAPFRIVDFDPRWRADFARLNLEWLQRWFVVEPVDHQVLHDPETHLLADGGRVLFAVDADDRAVGTVALKREAAGVYELTKMVVEPRMRGAGIGRLLMQGALDAFVALDGRELFLESSLKLGPALKLYESVGFVHHPAPRPGSHYARADVYMVWQPTGG</sequence>
<dbReference type="PANTHER" id="PTHR13947:SF37">
    <property type="entry name" value="LD18367P"/>
    <property type="match status" value="1"/>
</dbReference>
<evidence type="ECO:0000256" key="1">
    <source>
        <dbReference type="ARBA" id="ARBA00022679"/>
    </source>
</evidence>
<evidence type="ECO:0000313" key="3">
    <source>
        <dbReference type="EMBL" id="MEG3184226.1"/>
    </source>
</evidence>
<accession>A0ABU7YZ87</accession>
<dbReference type="SUPFAM" id="SSF55729">
    <property type="entry name" value="Acyl-CoA N-acyltransferases (Nat)"/>
    <property type="match status" value="1"/>
</dbReference>
<gene>
    <name evidence="3" type="ORF">SNE34_09410</name>
</gene>
<dbReference type="EMBL" id="JAXGFP010000004">
    <property type="protein sequence ID" value="MEG3184226.1"/>
    <property type="molecule type" value="Genomic_DNA"/>
</dbReference>
<keyword evidence="4" id="KW-1185">Reference proteome</keyword>
<protein>
    <submittedName>
        <fullName evidence="3">GNAT family N-acetyltransferase</fullName>
    </submittedName>
</protein>
<keyword evidence="1" id="KW-0808">Transferase</keyword>
<dbReference type="InterPro" id="IPR000182">
    <property type="entry name" value="GNAT_dom"/>
</dbReference>
<proteinExistence type="predicted"/>
<name>A0ABU7YZ87_9GAMM</name>
<dbReference type="Proteomes" id="UP001355056">
    <property type="component" value="Unassembled WGS sequence"/>
</dbReference>
<feature type="domain" description="N-acetyltransferase" evidence="2">
    <location>
        <begin position="8"/>
        <end position="161"/>
    </location>
</feature>
<evidence type="ECO:0000313" key="4">
    <source>
        <dbReference type="Proteomes" id="UP001355056"/>
    </source>
</evidence>
<dbReference type="InterPro" id="IPR016181">
    <property type="entry name" value="Acyl_CoA_acyltransferase"/>
</dbReference>